<comment type="caution">
    <text evidence="1">The sequence shown here is derived from an EMBL/GenBank/DDBJ whole genome shotgun (WGS) entry which is preliminary data.</text>
</comment>
<evidence type="ECO:0000313" key="2">
    <source>
        <dbReference type="Proteomes" id="UP001631969"/>
    </source>
</evidence>
<keyword evidence="2" id="KW-1185">Reference proteome</keyword>
<protein>
    <submittedName>
        <fullName evidence="1">Adenosylcobinamide-GDP ribazoletransferase</fullName>
        <ecNumber evidence="1">2.7.8.26</ecNumber>
    </submittedName>
</protein>
<reference evidence="1" key="1">
    <citation type="submission" date="2024-12" db="EMBL/GenBank/DDBJ databases">
        <authorList>
            <person name="Wu N."/>
        </authorList>
    </citation>
    <scope>NUCLEOTIDE SEQUENCE</scope>
    <source>
        <strain evidence="1">P15</strain>
    </source>
</reference>
<evidence type="ECO:0000313" key="1">
    <source>
        <dbReference type="EMBL" id="MFM9327618.1"/>
    </source>
</evidence>
<accession>A0ACC7NSH6</accession>
<dbReference type="EMBL" id="JBJURJ010000003">
    <property type="protein sequence ID" value="MFM9327618.1"/>
    <property type="molecule type" value="Genomic_DNA"/>
</dbReference>
<proteinExistence type="predicted"/>
<organism evidence="1 2">
    <name type="scientific">Paenibacillus mesotrionivorans</name>
    <dbReference type="NCBI Taxonomy" id="3160968"/>
    <lineage>
        <taxon>Bacteria</taxon>
        <taxon>Bacillati</taxon>
        <taxon>Bacillota</taxon>
        <taxon>Bacilli</taxon>
        <taxon>Bacillales</taxon>
        <taxon>Paenibacillaceae</taxon>
        <taxon>Paenibacillus</taxon>
    </lineage>
</organism>
<name>A0ACC7NSH6_9BACL</name>
<dbReference type="EC" id="2.7.8.26" evidence="1"/>
<sequence>MRNRNSGWLEIMHPLGAAFQLLSRFPVPVAIPFNNKVLRRSVVCYPLVGLAIGIVLAGAGWGLSWLLPPVPAAALLTGLWVMLTGGFHLDGLMDTADGVLSHRSREDMLAIMKDSRVGAMGAAACVLQLLMKFALLEGLLESGWQNGVGLLPAVAIWSRWCMAAAVAWWPYARSGGGLGGLLSGFGGRQLAVCTVLAAGLSAGTGVWSGEAVQTGIVFAIALGLPALGFSVLLARRLAARLGGLTGDTYGAINELTETFLLLVILLAGRLL</sequence>
<keyword evidence="1" id="KW-0808">Transferase</keyword>
<gene>
    <name evidence="1" type="primary">cobS</name>
    <name evidence="1" type="ORF">ACI1P1_04805</name>
</gene>
<dbReference type="Proteomes" id="UP001631969">
    <property type="component" value="Unassembled WGS sequence"/>
</dbReference>